<dbReference type="Proteomes" id="UP000887561">
    <property type="component" value="Unplaced"/>
</dbReference>
<evidence type="ECO:0000313" key="10">
    <source>
        <dbReference type="WBParaSite" id="scaffold7499_cov166.g12109"/>
    </source>
</evidence>
<dbReference type="GO" id="GO:0032580">
    <property type="term" value="C:Golgi cisterna membrane"/>
    <property type="evidence" value="ECO:0007669"/>
    <property type="project" value="UniProtKB-SubCell"/>
</dbReference>
<dbReference type="InterPro" id="IPR038577">
    <property type="entry name" value="GT10-like_C_sf"/>
</dbReference>
<evidence type="ECO:0000313" key="9">
    <source>
        <dbReference type="Proteomes" id="UP000887561"/>
    </source>
</evidence>
<dbReference type="WBParaSite" id="scaffold7499_cov166.g12109">
    <property type="protein sequence ID" value="scaffold7499_cov166.g12109"/>
    <property type="gene ID" value="scaffold7499_cov166.g12109"/>
</dbReference>
<evidence type="ECO:0000256" key="1">
    <source>
        <dbReference type="ARBA" id="ARBA00004323"/>
    </source>
</evidence>
<keyword evidence="4 7" id="KW-0328">Glycosyltransferase</keyword>
<keyword evidence="6 7" id="KW-0333">Golgi apparatus</keyword>
<dbReference type="PANTHER" id="PTHR48438">
    <property type="entry name" value="ALPHA-(1,3)-FUCOSYLTRANSFERASE C-RELATED"/>
    <property type="match status" value="1"/>
</dbReference>
<evidence type="ECO:0000256" key="2">
    <source>
        <dbReference type="ARBA" id="ARBA00004922"/>
    </source>
</evidence>
<protein>
    <recommendedName>
        <fullName evidence="7">Fucosyltransferase</fullName>
        <ecNumber evidence="7">2.4.1.-</ecNumber>
    </recommendedName>
</protein>
<dbReference type="EC" id="2.4.1.-" evidence="7"/>
<name>A0A915N2R1_MELJA</name>
<dbReference type="Pfam" id="PF00852">
    <property type="entry name" value="Glyco_transf_10"/>
    <property type="match status" value="1"/>
</dbReference>
<feature type="domain" description="Fucosyltransferase C-terminal" evidence="8">
    <location>
        <begin position="72"/>
        <end position="158"/>
    </location>
</feature>
<dbReference type="GO" id="GO:0000139">
    <property type="term" value="C:Golgi membrane"/>
    <property type="evidence" value="ECO:0007669"/>
    <property type="project" value="UniProtKB-SubCell"/>
</dbReference>
<dbReference type="Gene3D" id="3.40.50.11660">
    <property type="entry name" value="Glycosyl transferase family 10, C-terminal domain"/>
    <property type="match status" value="2"/>
</dbReference>
<dbReference type="PANTHER" id="PTHR48438:SF1">
    <property type="entry name" value="ALPHA-(1,3)-FUCOSYLTRANSFERASE C-RELATED"/>
    <property type="match status" value="1"/>
</dbReference>
<comment type="similarity">
    <text evidence="3 7">Belongs to the glycosyltransferase 10 family.</text>
</comment>
<evidence type="ECO:0000259" key="8">
    <source>
        <dbReference type="Pfam" id="PF00852"/>
    </source>
</evidence>
<dbReference type="AlphaFoldDB" id="A0A915N2R1"/>
<dbReference type="GO" id="GO:0008417">
    <property type="term" value="F:fucosyltransferase activity"/>
    <property type="evidence" value="ECO:0007669"/>
    <property type="project" value="InterPro"/>
</dbReference>
<proteinExistence type="inferred from homology"/>
<keyword evidence="7" id="KW-0472">Membrane</keyword>
<keyword evidence="7" id="KW-0812">Transmembrane</keyword>
<evidence type="ECO:0000256" key="5">
    <source>
        <dbReference type="ARBA" id="ARBA00022679"/>
    </source>
</evidence>
<comment type="pathway">
    <text evidence="2">Protein modification; protein glycosylation.</text>
</comment>
<reference evidence="10" key="1">
    <citation type="submission" date="2022-11" db="UniProtKB">
        <authorList>
            <consortium name="WormBaseParasite"/>
        </authorList>
    </citation>
    <scope>IDENTIFICATION</scope>
</reference>
<dbReference type="InterPro" id="IPR001503">
    <property type="entry name" value="Glyco_trans_10"/>
</dbReference>
<keyword evidence="5 7" id="KW-0808">Transferase</keyword>
<evidence type="ECO:0000256" key="7">
    <source>
        <dbReference type="RuleBase" id="RU003832"/>
    </source>
</evidence>
<dbReference type="InterPro" id="IPR055270">
    <property type="entry name" value="Glyco_tran_10_C"/>
</dbReference>
<keyword evidence="9" id="KW-1185">Reference proteome</keyword>
<organism evidence="9 10">
    <name type="scientific">Meloidogyne javanica</name>
    <name type="common">Root-knot nematode worm</name>
    <dbReference type="NCBI Taxonomy" id="6303"/>
    <lineage>
        <taxon>Eukaryota</taxon>
        <taxon>Metazoa</taxon>
        <taxon>Ecdysozoa</taxon>
        <taxon>Nematoda</taxon>
        <taxon>Chromadorea</taxon>
        <taxon>Rhabditida</taxon>
        <taxon>Tylenchina</taxon>
        <taxon>Tylenchomorpha</taxon>
        <taxon>Tylenchoidea</taxon>
        <taxon>Meloidogynidae</taxon>
        <taxon>Meloidogyninae</taxon>
        <taxon>Meloidogyne</taxon>
        <taxon>Meloidogyne incognita group</taxon>
    </lineage>
</organism>
<evidence type="ECO:0000256" key="4">
    <source>
        <dbReference type="ARBA" id="ARBA00022676"/>
    </source>
</evidence>
<accession>A0A915N2R1</accession>
<comment type="subcellular location">
    <subcellularLocation>
        <location evidence="1">Golgi apparatus membrane</location>
        <topology evidence="1">Single-pass type II membrane protein</topology>
    </subcellularLocation>
    <subcellularLocation>
        <location evidence="7">Golgi apparatus</location>
        <location evidence="7">Golgi stack membrane</location>
        <topology evidence="7">Single-pass type II membrane protein</topology>
    </subcellularLocation>
</comment>
<dbReference type="SUPFAM" id="SSF53756">
    <property type="entry name" value="UDP-Glycosyltransferase/glycogen phosphorylase"/>
    <property type="match status" value="1"/>
</dbReference>
<evidence type="ECO:0000256" key="3">
    <source>
        <dbReference type="ARBA" id="ARBA00008919"/>
    </source>
</evidence>
<evidence type="ECO:0000256" key="6">
    <source>
        <dbReference type="ARBA" id="ARBA00023034"/>
    </source>
</evidence>
<sequence>MTYRSDSDVNVPYDMFEGYDKEDVKNGRINLDEIWTEKEIDSKIAKKEKLTLQFVSNCNTNSKREKYIEELKKYTEITQMDSFIAADDFATPKELIEYLKTVAADKKLYRSYFNWTKKFKRTKYAKEFWNPNCKLCTSLQPFCDLCKLAHTNKKELRINNIYAFWDGGGKCLHGYAENVLLN</sequence>